<keyword evidence="9 18" id="KW-0547">Nucleotide-binding</keyword>
<evidence type="ECO:0000256" key="20">
    <source>
        <dbReference type="SAM" id="Phobius"/>
    </source>
</evidence>
<evidence type="ECO:0000256" key="19">
    <source>
        <dbReference type="SAM" id="MobiDB-lite"/>
    </source>
</evidence>
<keyword evidence="5" id="KW-0597">Phosphoprotein</keyword>
<sequence length="726" mass="80648">MHPPLLPSKFWFFMIISLILILTAQSVFANDGNISSCSARFSCGDIQNIGYPFWGLDRPESCGYPGFRLDCNQNTPEITINSATYHVRSIYDSQVLEVARADYSGSICPTSLINSTFTNSPFEINSDTLDIRLYYGCHTLTVPGLQDLQWISSQFNCTINSTDVIGYYVTRNITQTSLESVATLISTSLGSCNNSVIIPVLNSQVQSLEANRNSDTLLEALTAGFELRWSANDTFCNRCLNSRGQCGYNLTLGGFLCYCSNGSYLDVCSSSSPDTNKQDVSLPIGLAIAGAAIVGILLGMGILRYRQQRRKKIADQDKSRDLPTPPSSTSKGPPTSTTNLSQSIPSYPTSNLDDLEKRSTYFGAHVFRYEELEEATDNFNPSKELGEGGFGTVYYGVLNDGRVVAVKRLFESNFKRVDQYMNEIEILTRIRHPNLVTLYGCTSRRSRELLLVYEYIPNGTVADHLHGKLSNSGLLAWPVRLSIAVETANALAYLHSSDIIHRDVKTNNILLDKDCHVKVADFGLSRLFPNDVTHVSTAPQGTPGYVDPEYYQCYQLTEKSDVYSFGVVLIELISAKQAVDTNRHRHDINLANMAISRIQNHALHELVDPSLGFENDHALKTMITAIAELAFRCLQQERDMRPSMEEVLEALRGIKDGELVVKKAEIVDITSEAEVVDIRSEADVVDIRSEADVVDIRSDDVGLLKHIPPPLSPDSETDKWLQIRSM</sequence>
<evidence type="ECO:0000256" key="11">
    <source>
        <dbReference type="ARBA" id="ARBA00022840"/>
    </source>
</evidence>
<feature type="region of interest" description="Disordered" evidence="19">
    <location>
        <begin position="313"/>
        <end position="352"/>
    </location>
</feature>
<evidence type="ECO:0000256" key="10">
    <source>
        <dbReference type="ARBA" id="ARBA00022777"/>
    </source>
</evidence>
<dbReference type="GO" id="GO:0030247">
    <property type="term" value="F:polysaccharide binding"/>
    <property type="evidence" value="ECO:0007669"/>
    <property type="project" value="InterPro"/>
</dbReference>
<keyword evidence="6" id="KW-0808">Transferase</keyword>
<dbReference type="EC" id="2.7.11.1" evidence="2"/>
<evidence type="ECO:0000256" key="16">
    <source>
        <dbReference type="ARBA" id="ARBA00047899"/>
    </source>
</evidence>
<dbReference type="PANTHER" id="PTHR46008">
    <property type="entry name" value="LEAF RUST 10 DISEASE-RESISTANCE LOCUS RECEPTOR-LIKE PROTEIN KINASE-LIKE 1.4"/>
    <property type="match status" value="1"/>
</dbReference>
<proteinExistence type="predicted"/>
<evidence type="ECO:0000256" key="5">
    <source>
        <dbReference type="ARBA" id="ARBA00022553"/>
    </source>
</evidence>
<comment type="subcellular location">
    <subcellularLocation>
        <location evidence="1">Cell membrane</location>
        <topology evidence="1">Single-pass type I membrane protein</topology>
    </subcellularLocation>
</comment>
<keyword evidence="11 18" id="KW-0067">ATP-binding</keyword>
<feature type="chain" id="PRO_5027634301" description="non-specific serine/threonine protein kinase" evidence="21">
    <location>
        <begin position="30"/>
        <end position="726"/>
    </location>
</feature>
<dbReference type="InterPro" id="IPR008271">
    <property type="entry name" value="Ser/Thr_kinase_AS"/>
</dbReference>
<evidence type="ECO:0000256" key="18">
    <source>
        <dbReference type="PROSITE-ProRule" id="PRU10141"/>
    </source>
</evidence>
<reference evidence="24" key="1">
    <citation type="submission" date="2025-08" db="UniProtKB">
        <authorList>
            <consortium name="RefSeq"/>
        </authorList>
    </citation>
    <scope>IDENTIFICATION</scope>
    <source>
        <tissue evidence="24">Fruit stalk</tissue>
    </source>
</reference>
<dbReference type="PANTHER" id="PTHR46008:SF2">
    <property type="entry name" value="LEAF RUST 10 DISEASE-RESISTANCE LOCUS RECEPTOR-LIKE PROTEIN KINASE-LIKE 1.4"/>
    <property type="match status" value="1"/>
</dbReference>
<dbReference type="SUPFAM" id="SSF56112">
    <property type="entry name" value="Protein kinase-like (PK-like)"/>
    <property type="match status" value="1"/>
</dbReference>
<feature type="binding site" evidence="18">
    <location>
        <position position="407"/>
    </location>
    <ligand>
        <name>ATP</name>
        <dbReference type="ChEBI" id="CHEBI:30616"/>
    </ligand>
</feature>
<dbReference type="Pfam" id="PF13947">
    <property type="entry name" value="GUB_WAK_bind"/>
    <property type="match status" value="1"/>
</dbReference>
<dbReference type="GO" id="GO:0004674">
    <property type="term" value="F:protein serine/threonine kinase activity"/>
    <property type="evidence" value="ECO:0007669"/>
    <property type="project" value="UniProtKB-KW"/>
</dbReference>
<evidence type="ECO:0000256" key="17">
    <source>
        <dbReference type="ARBA" id="ARBA00048679"/>
    </source>
</evidence>
<dbReference type="InterPro" id="IPR011009">
    <property type="entry name" value="Kinase-like_dom_sf"/>
</dbReference>
<evidence type="ECO:0000259" key="22">
    <source>
        <dbReference type="PROSITE" id="PS50011"/>
    </source>
</evidence>
<keyword evidence="14" id="KW-0675">Receptor</keyword>
<comment type="catalytic activity">
    <reaction evidence="17">
        <text>L-seryl-[protein] + ATP = O-phospho-L-seryl-[protein] + ADP + H(+)</text>
        <dbReference type="Rhea" id="RHEA:17989"/>
        <dbReference type="Rhea" id="RHEA-COMP:9863"/>
        <dbReference type="Rhea" id="RHEA-COMP:11604"/>
        <dbReference type="ChEBI" id="CHEBI:15378"/>
        <dbReference type="ChEBI" id="CHEBI:29999"/>
        <dbReference type="ChEBI" id="CHEBI:30616"/>
        <dbReference type="ChEBI" id="CHEBI:83421"/>
        <dbReference type="ChEBI" id="CHEBI:456216"/>
        <dbReference type="EC" id="2.7.11.1"/>
    </reaction>
</comment>
<dbReference type="PROSITE" id="PS00108">
    <property type="entry name" value="PROTEIN_KINASE_ST"/>
    <property type="match status" value="1"/>
</dbReference>
<dbReference type="InterPro" id="IPR025287">
    <property type="entry name" value="WAK_GUB"/>
</dbReference>
<evidence type="ECO:0000256" key="2">
    <source>
        <dbReference type="ARBA" id="ARBA00012513"/>
    </source>
</evidence>
<dbReference type="PROSITE" id="PS50011">
    <property type="entry name" value="PROTEIN_KINASE_DOM"/>
    <property type="match status" value="1"/>
</dbReference>
<feature type="transmembrane region" description="Helical" evidence="20">
    <location>
        <begin position="280"/>
        <end position="303"/>
    </location>
</feature>
<dbReference type="OrthoDB" id="4062651at2759"/>
<dbReference type="InterPro" id="IPR017441">
    <property type="entry name" value="Protein_kinase_ATP_BS"/>
</dbReference>
<keyword evidence="23" id="KW-1185">Reference proteome</keyword>
<evidence type="ECO:0000313" key="24">
    <source>
        <dbReference type="RefSeq" id="XP_022759280.1"/>
    </source>
</evidence>
<gene>
    <name evidence="24" type="primary">LOC111305767</name>
</gene>
<dbReference type="Pfam" id="PF00069">
    <property type="entry name" value="Pkinase"/>
    <property type="match status" value="1"/>
</dbReference>
<evidence type="ECO:0000256" key="7">
    <source>
        <dbReference type="ARBA" id="ARBA00022692"/>
    </source>
</evidence>
<keyword evidence="12 20" id="KW-1133">Transmembrane helix</keyword>
<dbReference type="KEGG" id="dzi:111305767"/>
<evidence type="ECO:0000256" key="21">
    <source>
        <dbReference type="SAM" id="SignalP"/>
    </source>
</evidence>
<keyword evidence="8 21" id="KW-0732">Signal</keyword>
<evidence type="ECO:0000256" key="3">
    <source>
        <dbReference type="ARBA" id="ARBA00022475"/>
    </source>
</evidence>
<feature type="compositionally biased region" description="Polar residues" evidence="19">
    <location>
        <begin position="339"/>
        <end position="352"/>
    </location>
</feature>
<dbReference type="PROSITE" id="PS00107">
    <property type="entry name" value="PROTEIN_KINASE_ATP"/>
    <property type="match status" value="1"/>
</dbReference>
<dbReference type="RefSeq" id="XP_022759280.1">
    <property type="nucleotide sequence ID" value="XM_022903545.1"/>
</dbReference>
<evidence type="ECO:0000256" key="15">
    <source>
        <dbReference type="ARBA" id="ARBA00023180"/>
    </source>
</evidence>
<dbReference type="Gene3D" id="1.10.510.10">
    <property type="entry name" value="Transferase(Phosphotransferase) domain 1"/>
    <property type="match status" value="1"/>
</dbReference>
<keyword evidence="15" id="KW-0325">Glycoprotein</keyword>
<dbReference type="InterPro" id="IPR032872">
    <property type="entry name" value="WAK_assoc_C"/>
</dbReference>
<keyword evidence="4" id="KW-0723">Serine/threonine-protein kinase</keyword>
<dbReference type="Gene3D" id="3.30.200.20">
    <property type="entry name" value="Phosphorylase Kinase, domain 1"/>
    <property type="match status" value="1"/>
</dbReference>
<feature type="compositionally biased region" description="Low complexity" evidence="19">
    <location>
        <begin position="327"/>
        <end position="338"/>
    </location>
</feature>
<dbReference type="InterPro" id="IPR000719">
    <property type="entry name" value="Prot_kinase_dom"/>
</dbReference>
<dbReference type="AlphaFoldDB" id="A0A6P6A3F9"/>
<evidence type="ECO:0000256" key="6">
    <source>
        <dbReference type="ARBA" id="ARBA00022679"/>
    </source>
</evidence>
<dbReference type="GO" id="GO:0005886">
    <property type="term" value="C:plasma membrane"/>
    <property type="evidence" value="ECO:0007669"/>
    <property type="project" value="UniProtKB-SubCell"/>
</dbReference>
<accession>A0A6P6A3F9</accession>
<keyword evidence="7 20" id="KW-0812">Transmembrane</keyword>
<evidence type="ECO:0000313" key="23">
    <source>
        <dbReference type="Proteomes" id="UP000515121"/>
    </source>
</evidence>
<evidence type="ECO:0000256" key="9">
    <source>
        <dbReference type="ARBA" id="ARBA00022741"/>
    </source>
</evidence>
<feature type="signal peptide" evidence="21">
    <location>
        <begin position="1"/>
        <end position="29"/>
    </location>
</feature>
<keyword evidence="13 20" id="KW-0472">Membrane</keyword>
<keyword evidence="10" id="KW-0418">Kinase</keyword>
<evidence type="ECO:0000256" key="8">
    <source>
        <dbReference type="ARBA" id="ARBA00022729"/>
    </source>
</evidence>
<dbReference type="SMART" id="SM00220">
    <property type="entry name" value="S_TKc"/>
    <property type="match status" value="1"/>
</dbReference>
<protein>
    <recommendedName>
        <fullName evidence="2">non-specific serine/threonine protein kinase</fullName>
        <ecNumber evidence="2">2.7.11.1</ecNumber>
    </recommendedName>
</protein>
<dbReference type="FunFam" id="1.10.510.10:FF:000161">
    <property type="entry name" value="Wall-associated receptor kinase-like 20"/>
    <property type="match status" value="1"/>
</dbReference>
<dbReference type="GO" id="GO:0005524">
    <property type="term" value="F:ATP binding"/>
    <property type="evidence" value="ECO:0007669"/>
    <property type="project" value="UniProtKB-UniRule"/>
</dbReference>
<dbReference type="GeneID" id="111305767"/>
<dbReference type="FunFam" id="3.30.200.20:FF:000214">
    <property type="entry name" value="WAK1-OsWAK receptor-like cytoplasmic kinase (OsWAK-RLCK)"/>
    <property type="match status" value="1"/>
</dbReference>
<keyword evidence="3" id="KW-1003">Cell membrane</keyword>
<dbReference type="CDD" id="cd14066">
    <property type="entry name" value="STKc_IRAK"/>
    <property type="match status" value="1"/>
</dbReference>
<evidence type="ECO:0000256" key="1">
    <source>
        <dbReference type="ARBA" id="ARBA00004251"/>
    </source>
</evidence>
<name>A0A6P6A3F9_DURZI</name>
<comment type="catalytic activity">
    <reaction evidence="16">
        <text>L-threonyl-[protein] + ATP = O-phospho-L-threonyl-[protein] + ADP + H(+)</text>
        <dbReference type="Rhea" id="RHEA:46608"/>
        <dbReference type="Rhea" id="RHEA-COMP:11060"/>
        <dbReference type="Rhea" id="RHEA-COMP:11605"/>
        <dbReference type="ChEBI" id="CHEBI:15378"/>
        <dbReference type="ChEBI" id="CHEBI:30013"/>
        <dbReference type="ChEBI" id="CHEBI:30616"/>
        <dbReference type="ChEBI" id="CHEBI:61977"/>
        <dbReference type="ChEBI" id="CHEBI:456216"/>
        <dbReference type="EC" id="2.7.11.1"/>
    </reaction>
</comment>
<organism evidence="23 24">
    <name type="scientific">Durio zibethinus</name>
    <name type="common">Durian</name>
    <dbReference type="NCBI Taxonomy" id="66656"/>
    <lineage>
        <taxon>Eukaryota</taxon>
        <taxon>Viridiplantae</taxon>
        <taxon>Streptophyta</taxon>
        <taxon>Embryophyta</taxon>
        <taxon>Tracheophyta</taxon>
        <taxon>Spermatophyta</taxon>
        <taxon>Magnoliopsida</taxon>
        <taxon>eudicotyledons</taxon>
        <taxon>Gunneridae</taxon>
        <taxon>Pentapetalae</taxon>
        <taxon>rosids</taxon>
        <taxon>malvids</taxon>
        <taxon>Malvales</taxon>
        <taxon>Malvaceae</taxon>
        <taxon>Helicteroideae</taxon>
        <taxon>Durio</taxon>
    </lineage>
</organism>
<evidence type="ECO:0000256" key="13">
    <source>
        <dbReference type="ARBA" id="ARBA00023136"/>
    </source>
</evidence>
<feature type="domain" description="Protein kinase" evidence="22">
    <location>
        <begin position="379"/>
        <end position="660"/>
    </location>
</feature>
<evidence type="ECO:0000256" key="12">
    <source>
        <dbReference type="ARBA" id="ARBA00022989"/>
    </source>
</evidence>
<evidence type="ECO:0000256" key="14">
    <source>
        <dbReference type="ARBA" id="ARBA00023170"/>
    </source>
</evidence>
<dbReference type="Proteomes" id="UP000515121">
    <property type="component" value="Unplaced"/>
</dbReference>
<dbReference type="Pfam" id="PF14380">
    <property type="entry name" value="WAK_assoc"/>
    <property type="match status" value="1"/>
</dbReference>
<evidence type="ECO:0000256" key="4">
    <source>
        <dbReference type="ARBA" id="ARBA00022527"/>
    </source>
</evidence>